<evidence type="ECO:0000313" key="3">
    <source>
        <dbReference type="WBParaSite" id="PTRK_0001133100.1"/>
    </source>
</evidence>
<accession>A0A0N4ZS49</accession>
<feature type="compositionally biased region" description="Basic and acidic residues" evidence="1">
    <location>
        <begin position="607"/>
        <end position="616"/>
    </location>
</feature>
<dbReference type="WBParaSite" id="PTRK_0001133100.1">
    <property type="protein sequence ID" value="PTRK_0001133100.1"/>
    <property type="gene ID" value="PTRK_0001133100"/>
</dbReference>
<dbReference type="PROSITE" id="PS51257">
    <property type="entry name" value="PROKAR_LIPOPROTEIN"/>
    <property type="match status" value="1"/>
</dbReference>
<feature type="compositionally biased region" description="Polar residues" evidence="1">
    <location>
        <begin position="783"/>
        <end position="798"/>
    </location>
</feature>
<organism evidence="2 3">
    <name type="scientific">Parastrongyloides trichosuri</name>
    <name type="common">Possum-specific nematode worm</name>
    <dbReference type="NCBI Taxonomy" id="131310"/>
    <lineage>
        <taxon>Eukaryota</taxon>
        <taxon>Metazoa</taxon>
        <taxon>Ecdysozoa</taxon>
        <taxon>Nematoda</taxon>
        <taxon>Chromadorea</taxon>
        <taxon>Rhabditida</taxon>
        <taxon>Tylenchina</taxon>
        <taxon>Panagrolaimomorpha</taxon>
        <taxon>Strongyloidoidea</taxon>
        <taxon>Strongyloididae</taxon>
        <taxon>Parastrongyloides</taxon>
    </lineage>
</organism>
<dbReference type="AlphaFoldDB" id="A0A0N4ZS49"/>
<protein>
    <submittedName>
        <fullName evidence="3">CPG4 domain-containing protein</fullName>
    </submittedName>
</protein>
<dbReference type="Proteomes" id="UP000038045">
    <property type="component" value="Unplaced"/>
</dbReference>
<sequence>MLLITNKPAYISSLLILFYGCCFLVDSIPTHRKYKASCFEKCTVKIFEISEKVYDSGNISSKCSPYYAFGDCVEKCYDHFDTTTTFKYLKKCDDEVYFQYKKTLSDKKCLQKNFAKSREQCSLQCSKEAVYTDPKEKSKHDDYLVSENFCSNHACKYRCLSKLIAAKCRDSSINVINSLLAPFYTFKDVIRNSTNHKYFIGKLYSEACQSLFSKYPKEGSSEVTSVNDANMNEFMMSKVKPTPPAPLQIVSNPTTENSYLHDNYIGNDKEEVVELTTIKYDNYNEENNHFGKHQQIFGSDDLYQANFNFNNMPNYEFKVEYSDHPFLSDKVNECGEVVILDDDNNLPKCSSPTLYYITSEEGGVKEIFMNGKMLKRYNSGIVTIDEIYEQYRIVVASMSVSGFQVLELFNKDSDVDPTKYENLNTFEEVNSNHVQAEVFDNNDYVYSPSQVQSESNSQADYINDEKDKFYVSSNLYSTQSYGEDDKLVDDSEEADNESFPINSYHTQSHNDKLYSNFYSEKKKEPAPLYLQKVHGYMENEAVEEDDEEKSEFVSTMSYHNQKDIETMEDDEENSALIVNDPYHIQSHSENNVKIEELTSGNLNHPQSHSENDKLEDVNDEEESIDLRMNNSGSEEILIDDDGITSSEERIKSDFALPKDSDSEEAEEIPMNHSTPTTREPRSTKKKSKSVKQVFHGQGNDRHDSLNNVLPDQEKISYGVDGKLVARNPRTLTSRLPVIKHILSCVKNKSFNEQSTEDKEPNNEVPGVSNSASEESNDVVRNGKNISTNLISYRKQASISDKRIDGKVSKGPPIPKPMNKVLPIKKPKSENSKHSLEGKSLTLTPSQLKVYDEKDPKPDKLKLNRTQKSEKINNGKNNEAEEDTLHNVDTLDEDDSGVSKEDKEKAKASISTEVITVFPELYK</sequence>
<name>A0A0N4ZS49_PARTI</name>
<evidence type="ECO:0000256" key="1">
    <source>
        <dbReference type="SAM" id="MobiDB-lite"/>
    </source>
</evidence>
<proteinExistence type="predicted"/>
<keyword evidence="2" id="KW-1185">Reference proteome</keyword>
<feature type="compositionally biased region" description="Basic and acidic residues" evidence="1">
    <location>
        <begin position="646"/>
        <end position="660"/>
    </location>
</feature>
<evidence type="ECO:0000313" key="2">
    <source>
        <dbReference type="Proteomes" id="UP000038045"/>
    </source>
</evidence>
<feature type="region of interest" description="Disordered" evidence="1">
    <location>
        <begin position="600"/>
        <end position="707"/>
    </location>
</feature>
<reference evidence="3" key="1">
    <citation type="submission" date="2017-02" db="UniProtKB">
        <authorList>
            <consortium name="WormBaseParasite"/>
        </authorList>
    </citation>
    <scope>IDENTIFICATION</scope>
</reference>
<feature type="compositionally biased region" description="Basic and acidic residues" evidence="1">
    <location>
        <begin position="896"/>
        <end position="905"/>
    </location>
</feature>
<feature type="compositionally biased region" description="Basic and acidic residues" evidence="1">
    <location>
        <begin position="849"/>
        <end position="872"/>
    </location>
</feature>
<feature type="region of interest" description="Disordered" evidence="1">
    <location>
        <begin position="750"/>
        <end position="905"/>
    </location>
</feature>
<feature type="compositionally biased region" description="Basic and acidic residues" evidence="1">
    <location>
        <begin position="826"/>
        <end position="836"/>
    </location>
</feature>